<dbReference type="InterPro" id="IPR036864">
    <property type="entry name" value="Zn2-C6_fun-type_DNA-bd_sf"/>
</dbReference>
<evidence type="ECO:0000313" key="6">
    <source>
        <dbReference type="Proteomes" id="UP001201980"/>
    </source>
</evidence>
<dbReference type="Pfam" id="PF00172">
    <property type="entry name" value="Zn_clus"/>
    <property type="match status" value="1"/>
</dbReference>
<evidence type="ECO:0000256" key="1">
    <source>
        <dbReference type="ARBA" id="ARBA00022723"/>
    </source>
</evidence>
<reference evidence="5" key="1">
    <citation type="submission" date="2022-07" db="EMBL/GenBank/DDBJ databases">
        <title>Draft genome sequence of Zalerion maritima ATCC 34329, a (micro)plastics degrading marine fungus.</title>
        <authorList>
            <person name="Paco A."/>
            <person name="Goncalves M.F.M."/>
            <person name="Rocha-Santos T.A.P."/>
            <person name="Alves A."/>
        </authorList>
    </citation>
    <scope>NUCLEOTIDE SEQUENCE</scope>
    <source>
        <strain evidence="5">ATCC 34329</strain>
    </source>
</reference>
<dbReference type="InterPro" id="IPR001138">
    <property type="entry name" value="Zn2Cys6_DnaBD"/>
</dbReference>
<evidence type="ECO:0000313" key="5">
    <source>
        <dbReference type="EMBL" id="KAJ2897190.1"/>
    </source>
</evidence>
<name>A0AAD5RLU7_9PEZI</name>
<dbReference type="EMBL" id="JAKWBI020000289">
    <property type="protein sequence ID" value="KAJ2897190.1"/>
    <property type="molecule type" value="Genomic_DNA"/>
</dbReference>
<dbReference type="AlphaFoldDB" id="A0AAD5RLU7"/>
<proteinExistence type="predicted"/>
<dbReference type="CDD" id="cd00067">
    <property type="entry name" value="GAL4"/>
    <property type="match status" value="1"/>
</dbReference>
<dbReference type="Gene3D" id="4.10.240.10">
    <property type="entry name" value="Zn(2)-C6 fungal-type DNA-binding domain"/>
    <property type="match status" value="1"/>
</dbReference>
<dbReference type="Proteomes" id="UP001201980">
    <property type="component" value="Unassembled WGS sequence"/>
</dbReference>
<evidence type="ECO:0000259" key="4">
    <source>
        <dbReference type="PROSITE" id="PS50048"/>
    </source>
</evidence>
<dbReference type="CDD" id="cd12148">
    <property type="entry name" value="fungal_TF_MHR"/>
    <property type="match status" value="1"/>
</dbReference>
<evidence type="ECO:0000256" key="3">
    <source>
        <dbReference type="SAM" id="MobiDB-lite"/>
    </source>
</evidence>
<dbReference type="Pfam" id="PF04082">
    <property type="entry name" value="Fungal_trans"/>
    <property type="match status" value="1"/>
</dbReference>
<dbReference type="SMART" id="SM00066">
    <property type="entry name" value="GAL4"/>
    <property type="match status" value="1"/>
</dbReference>
<keyword evidence="2" id="KW-0539">Nucleus</keyword>
<organism evidence="5 6">
    <name type="scientific">Zalerion maritima</name>
    <dbReference type="NCBI Taxonomy" id="339359"/>
    <lineage>
        <taxon>Eukaryota</taxon>
        <taxon>Fungi</taxon>
        <taxon>Dikarya</taxon>
        <taxon>Ascomycota</taxon>
        <taxon>Pezizomycotina</taxon>
        <taxon>Sordariomycetes</taxon>
        <taxon>Lulworthiomycetidae</taxon>
        <taxon>Lulworthiales</taxon>
        <taxon>Lulworthiaceae</taxon>
        <taxon>Zalerion</taxon>
    </lineage>
</organism>
<dbReference type="GO" id="GO:0000981">
    <property type="term" value="F:DNA-binding transcription factor activity, RNA polymerase II-specific"/>
    <property type="evidence" value="ECO:0007669"/>
    <property type="project" value="InterPro"/>
</dbReference>
<comment type="caution">
    <text evidence="5">The sequence shown here is derived from an EMBL/GenBank/DDBJ whole genome shotgun (WGS) entry which is preliminary data.</text>
</comment>
<keyword evidence="1" id="KW-0479">Metal-binding</keyword>
<feature type="region of interest" description="Disordered" evidence="3">
    <location>
        <begin position="148"/>
        <end position="168"/>
    </location>
</feature>
<accession>A0AAD5RLU7</accession>
<dbReference type="SUPFAM" id="SSF57701">
    <property type="entry name" value="Zn2/Cys6 DNA-binding domain"/>
    <property type="match status" value="1"/>
</dbReference>
<dbReference type="InterPro" id="IPR053181">
    <property type="entry name" value="EcdB-like_regulator"/>
</dbReference>
<dbReference type="GO" id="GO:0008270">
    <property type="term" value="F:zinc ion binding"/>
    <property type="evidence" value="ECO:0007669"/>
    <property type="project" value="InterPro"/>
</dbReference>
<sequence length="732" mass="81591">MSELASTNSSSPGTTPVNHRKERGAIAAQHMGLESIAGEAVEMLMFANLCLNWFFSSFAQACETCRSRKQRCDEQRPKCGTCQKFKLECRYREPQPTKKDKTLVEILDRLKSLEGKIDTLNIRNAAPSTSAVYPPVPTTVDPIGGLGGQTGRQDSMAPSLHLSDPSSPSHLVNTPYMYVSATHKFLSWPMMQQSLESIRQQDPLLNPATIEHEGPSILLGIQSAQAGTYVDPTGEARRPVPPRLPGPSGTLPLDLSTPSLSWETMQRLSKQYFDTFNFLYPLLDRQTFLSQTLPGVVSHSFSENITSTLAYLVFALGEVAMSCAHSETAARGHNGRPSGIRGGTSDRPPGLAFFNEARKRMGFNLTECSLENVQVFALAGTTLGFSMKRAFATLNPSELTSPRADLVRRAFWHCSIIETYLHMELDLPLTGLSKLEDMVGLPSFSMGSFSEEDYIGNQASHYQEHFVSQIVLRKLSLEFNKTLGSAFGSQTVQFTRMTHSEHPPLPSTIKQLASQLDQWRGLLPEYLRWEDSTGTQTNGIGTGDMAAMPIPQVVFNSTTGEIFQSPQQPAFMFTSDLDAPPQNAYPYAIDIQVALLRSRYYWARYLIYRPFVYKALHHPEQMTREDAAGAAECLRSALKWPVTMVPTSRNKRLIPYPFFWTQNLLGILVLLHLTQQHNLLSQVRANLLGDAFDVDANETVALYLDWLRDLKTADPAANWCWGIAKALYRVDE</sequence>
<dbReference type="GO" id="GO:0003677">
    <property type="term" value="F:DNA binding"/>
    <property type="evidence" value="ECO:0007669"/>
    <property type="project" value="InterPro"/>
</dbReference>
<evidence type="ECO:0000256" key="2">
    <source>
        <dbReference type="ARBA" id="ARBA00023242"/>
    </source>
</evidence>
<gene>
    <name evidence="5" type="ORF">MKZ38_004873</name>
</gene>
<dbReference type="PANTHER" id="PTHR47785">
    <property type="entry name" value="ZN(II)2CYS6 TRANSCRIPTION FACTOR (EUROFUNG)-RELATED-RELATED"/>
    <property type="match status" value="1"/>
</dbReference>
<dbReference type="GO" id="GO:0006351">
    <property type="term" value="P:DNA-templated transcription"/>
    <property type="evidence" value="ECO:0007669"/>
    <property type="project" value="InterPro"/>
</dbReference>
<feature type="compositionally biased region" description="Low complexity" evidence="3">
    <location>
        <begin position="158"/>
        <end position="168"/>
    </location>
</feature>
<dbReference type="PROSITE" id="PS00463">
    <property type="entry name" value="ZN2_CY6_FUNGAL_1"/>
    <property type="match status" value="1"/>
</dbReference>
<keyword evidence="6" id="KW-1185">Reference proteome</keyword>
<dbReference type="PROSITE" id="PS50048">
    <property type="entry name" value="ZN2_CY6_FUNGAL_2"/>
    <property type="match status" value="1"/>
</dbReference>
<dbReference type="PANTHER" id="PTHR47785:SF6">
    <property type="entry name" value="ZN(II)2CYS6 TRANSCRIPTION FACTOR (EUROFUNG)"/>
    <property type="match status" value="1"/>
</dbReference>
<feature type="domain" description="Zn(2)-C6 fungal-type" evidence="4">
    <location>
        <begin position="61"/>
        <end position="91"/>
    </location>
</feature>
<dbReference type="InterPro" id="IPR007219">
    <property type="entry name" value="XnlR_reg_dom"/>
</dbReference>
<protein>
    <recommendedName>
        <fullName evidence="4">Zn(2)-C6 fungal-type domain-containing protein</fullName>
    </recommendedName>
</protein>